<keyword evidence="1" id="KW-1133">Transmembrane helix</keyword>
<dbReference type="EMBL" id="ABCS01000037">
    <property type="protein sequence ID" value="EDM77982.1"/>
    <property type="molecule type" value="Genomic_DNA"/>
</dbReference>
<keyword evidence="1" id="KW-0812">Transmembrane</keyword>
<feature type="transmembrane region" description="Helical" evidence="1">
    <location>
        <begin position="99"/>
        <end position="117"/>
    </location>
</feature>
<name>A6G820_9BACT</name>
<keyword evidence="1" id="KW-0472">Membrane</keyword>
<comment type="caution">
    <text evidence="2">The sequence shown here is derived from an EMBL/GenBank/DDBJ whole genome shotgun (WGS) entry which is preliminary data.</text>
</comment>
<feature type="transmembrane region" description="Helical" evidence="1">
    <location>
        <begin position="137"/>
        <end position="159"/>
    </location>
</feature>
<protein>
    <submittedName>
        <fullName evidence="2">Uncharacterized protein</fullName>
    </submittedName>
</protein>
<feature type="transmembrane region" description="Helical" evidence="1">
    <location>
        <begin position="20"/>
        <end position="39"/>
    </location>
</feature>
<evidence type="ECO:0000256" key="1">
    <source>
        <dbReference type="SAM" id="Phobius"/>
    </source>
</evidence>
<evidence type="ECO:0000313" key="3">
    <source>
        <dbReference type="Proteomes" id="UP000005801"/>
    </source>
</evidence>
<sequence>MVWILRGLEYRVSDGFLAPSTAFVAFAVLAAFALPVGLARRADRRVLVSALGLGLGGAAFVFALLAAQKEALDWLWFIAVDHSTHPDCVVPQFWARRGYLTPSWLGLIFLLQAHALALSERRREGERVRGRVWRLSLAWGLGALLMGFAATFGLSAAALSGIAELGLLAAAPIVGMVVVELSLRVLDRIPELPTDLPPVEPVRVPAGGLSAMSADPAATAQGHRMHRRALAWRLPLVVLGVLASMVLVEAFRTGMPPEEVVLDSFAGVELLAAVVALGTLAALVLRRRTRKLLADMEADPSARPDSVLSLLLAHLERSANLLERGLDEPFAQALEQLPHFADALDADERASLERLHLDARRLYCQLFDVWEPGQRIAPQTRRTLYHQLRRFIALAQGRQAKTPYRAQRSASLVSTGLEWLRGGRSPSDLELSQTSRRLELAIGCLAVLGVGFAAWTLVRAEGWAVTLCVPGVDHCRVLPERSHLVEALGWLIAAAPVLAWAGTVIARWSARRSLALALPPSPALPRPTSTRWRAESQRHKLRVCVDVALHPLVLTALAFVVPALALLGTDDLGSVEFIDLGMLVGPLVALGLIATPVMLRGIRWIAVSAWRGRLRVRGWRRGQPERHAAIAAIASQRLKLRLAWDALSPRLDALLESLEDQLRALEPGDAASAELCAVGRQLADARDRGLALSQAELEGLCAQLAILERVLLCSAPTVG</sequence>
<feature type="transmembrane region" description="Helical" evidence="1">
    <location>
        <begin position="543"/>
        <end position="567"/>
    </location>
</feature>
<feature type="transmembrane region" description="Helical" evidence="1">
    <location>
        <begin position="487"/>
        <end position="506"/>
    </location>
</feature>
<evidence type="ECO:0000313" key="2">
    <source>
        <dbReference type="EMBL" id="EDM77982.1"/>
    </source>
</evidence>
<feature type="transmembrane region" description="Helical" evidence="1">
    <location>
        <begin position="230"/>
        <end position="252"/>
    </location>
</feature>
<dbReference type="Proteomes" id="UP000005801">
    <property type="component" value="Unassembled WGS sequence"/>
</dbReference>
<proteinExistence type="predicted"/>
<keyword evidence="3" id="KW-1185">Reference proteome</keyword>
<feature type="transmembrane region" description="Helical" evidence="1">
    <location>
        <begin position="440"/>
        <end position="458"/>
    </location>
</feature>
<feature type="transmembrane region" description="Helical" evidence="1">
    <location>
        <begin position="46"/>
        <end position="67"/>
    </location>
</feature>
<feature type="transmembrane region" description="Helical" evidence="1">
    <location>
        <begin position="264"/>
        <end position="285"/>
    </location>
</feature>
<accession>A6G820</accession>
<organism evidence="2 3">
    <name type="scientific">Plesiocystis pacifica SIR-1</name>
    <dbReference type="NCBI Taxonomy" id="391625"/>
    <lineage>
        <taxon>Bacteria</taxon>
        <taxon>Pseudomonadati</taxon>
        <taxon>Myxococcota</taxon>
        <taxon>Polyangia</taxon>
        <taxon>Nannocystales</taxon>
        <taxon>Nannocystaceae</taxon>
        <taxon>Plesiocystis</taxon>
    </lineage>
</organism>
<feature type="transmembrane region" description="Helical" evidence="1">
    <location>
        <begin position="165"/>
        <end position="183"/>
    </location>
</feature>
<gene>
    <name evidence="2" type="ORF">PPSIR1_19274</name>
</gene>
<dbReference type="AlphaFoldDB" id="A6G820"/>
<reference evidence="2 3" key="1">
    <citation type="submission" date="2007-06" db="EMBL/GenBank/DDBJ databases">
        <authorList>
            <person name="Shimkets L."/>
            <person name="Ferriera S."/>
            <person name="Johnson J."/>
            <person name="Kravitz S."/>
            <person name="Beeson K."/>
            <person name="Sutton G."/>
            <person name="Rogers Y.-H."/>
            <person name="Friedman R."/>
            <person name="Frazier M."/>
            <person name="Venter J.C."/>
        </authorList>
    </citation>
    <scope>NUCLEOTIDE SEQUENCE [LARGE SCALE GENOMIC DNA]</scope>
    <source>
        <strain evidence="2 3">SIR-1</strain>
    </source>
</reference>
<feature type="transmembrane region" description="Helical" evidence="1">
    <location>
        <begin position="587"/>
        <end position="610"/>
    </location>
</feature>